<keyword evidence="2 11" id="KW-0285">Flavoprotein</keyword>
<proteinExistence type="inferred from homology"/>
<evidence type="ECO:0000259" key="13">
    <source>
        <dbReference type="Pfam" id="PF07992"/>
    </source>
</evidence>
<dbReference type="InterPro" id="IPR050151">
    <property type="entry name" value="Class-I_Pyr_Nuc-Dis_Oxidored"/>
</dbReference>
<feature type="binding site" evidence="9">
    <location>
        <position position="79"/>
    </location>
    <ligand>
        <name>FAD</name>
        <dbReference type="ChEBI" id="CHEBI:57692"/>
    </ligand>
</feature>
<protein>
    <submittedName>
        <fullName evidence="14">FAD-dependent oxidoreductase</fullName>
    </submittedName>
</protein>
<dbReference type="SUPFAM" id="SSF51905">
    <property type="entry name" value="FAD/NAD(P)-binding domain"/>
    <property type="match status" value="1"/>
</dbReference>
<evidence type="ECO:0000256" key="1">
    <source>
        <dbReference type="ARBA" id="ARBA00007532"/>
    </source>
</evidence>
<keyword evidence="7 11" id="KW-0676">Redox-active center</keyword>
<dbReference type="InterPro" id="IPR004099">
    <property type="entry name" value="Pyr_nucl-diS_OxRdtase_dimer"/>
</dbReference>
<dbReference type="Pfam" id="PF07992">
    <property type="entry name" value="Pyr_redox_2"/>
    <property type="match status" value="1"/>
</dbReference>
<dbReference type="InterPro" id="IPR012999">
    <property type="entry name" value="Pyr_OxRdtase_I_AS"/>
</dbReference>
<dbReference type="PRINTS" id="PR00411">
    <property type="entry name" value="PNDRDTASEI"/>
</dbReference>
<dbReference type="SUPFAM" id="SSF55424">
    <property type="entry name" value="FAD/NAD-linked reductases, dimerisation (C-terminal) domain"/>
    <property type="match status" value="1"/>
</dbReference>
<evidence type="ECO:0000256" key="5">
    <source>
        <dbReference type="ARBA" id="ARBA00023027"/>
    </source>
</evidence>
<evidence type="ECO:0000256" key="8">
    <source>
        <dbReference type="PIRSR" id="PIRSR000350-2"/>
    </source>
</evidence>
<dbReference type="GO" id="GO:0006103">
    <property type="term" value="P:2-oxoglutarate metabolic process"/>
    <property type="evidence" value="ECO:0007669"/>
    <property type="project" value="TreeGrafter"/>
</dbReference>
<dbReference type="AlphaFoldDB" id="A0A5N5RGX6"/>
<keyword evidence="9" id="KW-0547">Nucleotide-binding</keyword>
<dbReference type="PIRSF" id="PIRSF000350">
    <property type="entry name" value="Mercury_reductase_MerA"/>
    <property type="match status" value="1"/>
</dbReference>
<comment type="cofactor">
    <cofactor evidence="9">
        <name>FAD</name>
        <dbReference type="ChEBI" id="CHEBI:57692"/>
    </cofactor>
    <text evidence="9">Binds 1 FAD per subunit.</text>
</comment>
<comment type="similarity">
    <text evidence="1 11">Belongs to the class-I pyridine nucleotide-disulfide oxidoreductase family.</text>
</comment>
<dbReference type="InterPro" id="IPR036188">
    <property type="entry name" value="FAD/NAD-bd_sf"/>
</dbReference>
<evidence type="ECO:0000256" key="2">
    <source>
        <dbReference type="ARBA" id="ARBA00022630"/>
    </source>
</evidence>
<keyword evidence="5 9" id="KW-0520">NAD</keyword>
<sequence length="560" mass="58091">MGDVGRSADTRHDNVAGVRLGNAGGGEPVEQFDVVVIGAGPGGYSTALRAAQLGRSVALVERDATLGGTCLNRGCIPSKALITSTHTIDLVRRSAEVGVNAHLDGIDFGALHDYRLRVVDTMTKGLAGLVAHRGITVFRGTAALDDSAAGTDAAAAEATTRAATGAALANAASAADATGNADGGDASRHVVAVTPSPGLAAVLRFVNAGEPTEVGDHALLVARDVVLATGAAPRQLPGEAFRGGLIDSTAALELDEFPHNAIIIGAGAVAVEFASMWRAAGCSVTMLIRKDRVLSGWDRRASVTLTRELKRRGIDIRTRTHVNRVETGANLGALVHYSHQGDDGEQTIAAEIVLAAIGRYPLTNAPWFDEAGVSRDESGFVITDDHGRTCVPHVWAVGDITEGPALAHRAFEQGICVAESIAGMNPPAVNDATVPQVVFSCPEAASVGLTLDQAQSRDDLTEVKETAFPMMSNARMLMSGMGGSMSIVSGEMSSNPGTPVVLGVHIVSPVASDIIAEAEQLVGNQVPLHDAARFIHPHPTFAECFGEALLKADDRPLHTR</sequence>
<feature type="binding site" evidence="9">
    <location>
        <begin position="265"/>
        <end position="272"/>
    </location>
    <ligand>
        <name>NAD(+)</name>
        <dbReference type="ChEBI" id="CHEBI:57540"/>
    </ligand>
</feature>
<gene>
    <name evidence="14" type="ORF">EHS19_07010</name>
</gene>
<dbReference type="InterPro" id="IPR001100">
    <property type="entry name" value="Pyr_nuc-diS_OxRdtase"/>
</dbReference>
<dbReference type="InterPro" id="IPR023753">
    <property type="entry name" value="FAD/NAD-binding_dom"/>
</dbReference>
<accession>A0A5N5RGX6</accession>
<dbReference type="Pfam" id="PF02852">
    <property type="entry name" value="Pyr_redox_dim"/>
    <property type="match status" value="1"/>
</dbReference>
<comment type="caution">
    <text evidence="14">The sequence shown here is derived from an EMBL/GenBank/DDBJ whole genome shotgun (WGS) entry which is preliminary data.</text>
</comment>
<dbReference type="InterPro" id="IPR016156">
    <property type="entry name" value="FAD/NAD-linked_Rdtase_dimer_sf"/>
</dbReference>
<keyword evidence="3 9" id="KW-0274">FAD</keyword>
<evidence type="ECO:0000256" key="7">
    <source>
        <dbReference type="ARBA" id="ARBA00023284"/>
    </source>
</evidence>
<dbReference type="PROSITE" id="PS00076">
    <property type="entry name" value="PYRIDINE_REDOX_1"/>
    <property type="match status" value="1"/>
</dbReference>
<evidence type="ECO:0000256" key="10">
    <source>
        <dbReference type="PIRSR" id="PIRSR000350-4"/>
    </source>
</evidence>
<feature type="binding site" evidence="9">
    <location>
        <position position="358"/>
    </location>
    <ligand>
        <name>NAD(+)</name>
        <dbReference type="ChEBI" id="CHEBI:57540"/>
    </ligand>
</feature>
<feature type="active site" description="Proton acceptor" evidence="8">
    <location>
        <position position="538"/>
    </location>
</feature>
<dbReference type="RefSeq" id="WP_151917057.1">
    <property type="nucleotide sequence ID" value="NZ_RQSP01000023.1"/>
</dbReference>
<evidence type="ECO:0000313" key="14">
    <source>
        <dbReference type="EMBL" id="KAB5606524.1"/>
    </source>
</evidence>
<feature type="disulfide bond" description="Redox-active" evidence="10">
    <location>
        <begin position="70"/>
        <end position="75"/>
    </location>
</feature>
<dbReference type="GO" id="GO:0050660">
    <property type="term" value="F:flavin adenine dinucleotide binding"/>
    <property type="evidence" value="ECO:0007669"/>
    <property type="project" value="TreeGrafter"/>
</dbReference>
<feature type="domain" description="FAD/NAD(P)-binding" evidence="13">
    <location>
        <begin position="32"/>
        <end position="414"/>
    </location>
</feature>
<dbReference type="Gene3D" id="3.50.50.60">
    <property type="entry name" value="FAD/NAD(P)-binding domain"/>
    <property type="match status" value="3"/>
</dbReference>
<dbReference type="Proteomes" id="UP000326336">
    <property type="component" value="Unassembled WGS sequence"/>
</dbReference>
<evidence type="ECO:0000313" key="15">
    <source>
        <dbReference type="Proteomes" id="UP000326336"/>
    </source>
</evidence>
<keyword evidence="6" id="KW-1015">Disulfide bond</keyword>
<dbReference type="EMBL" id="RQSP01000023">
    <property type="protein sequence ID" value="KAB5606524.1"/>
    <property type="molecule type" value="Genomic_DNA"/>
</dbReference>
<dbReference type="PANTHER" id="PTHR22912">
    <property type="entry name" value="DISULFIDE OXIDOREDUCTASE"/>
    <property type="match status" value="1"/>
</dbReference>
<evidence type="ECO:0000256" key="3">
    <source>
        <dbReference type="ARBA" id="ARBA00022827"/>
    </source>
</evidence>
<reference evidence="14 15" key="1">
    <citation type="journal article" date="2019" name="Int. J. Syst. Evol. Microbiol.">
        <title>Bifidobacterium jacchi sp. nov., isolated from the faeces of a baby common marmoset (Callithrix jacchus).</title>
        <authorList>
            <person name="Modesto M."/>
            <person name="Watanabe K."/>
            <person name="Arita M."/>
            <person name="Satti M."/>
            <person name="Oki K."/>
            <person name="Sciavilla P."/>
            <person name="Patavino C."/>
            <person name="Camma C."/>
            <person name="Michelini S."/>
            <person name="Sgorbati B."/>
            <person name="Mattarelli P."/>
        </authorList>
    </citation>
    <scope>NUCLEOTIDE SEQUENCE [LARGE SCALE GENOMIC DNA]</scope>
    <source>
        <strain evidence="14 15">MRM 9.3</strain>
    </source>
</reference>
<feature type="binding site" evidence="9">
    <location>
        <position position="399"/>
    </location>
    <ligand>
        <name>FAD</name>
        <dbReference type="ChEBI" id="CHEBI:57692"/>
    </ligand>
</feature>
<dbReference type="GO" id="GO:0004148">
    <property type="term" value="F:dihydrolipoyl dehydrogenase (NADH) activity"/>
    <property type="evidence" value="ECO:0007669"/>
    <property type="project" value="TreeGrafter"/>
</dbReference>
<feature type="domain" description="Pyridine nucleotide-disulphide oxidoreductase dimerisation" evidence="12">
    <location>
        <begin position="434"/>
        <end position="548"/>
    </location>
</feature>
<dbReference type="OrthoDB" id="4678789at2"/>
<evidence type="ECO:0000259" key="12">
    <source>
        <dbReference type="Pfam" id="PF02852"/>
    </source>
</evidence>
<dbReference type="Gene3D" id="3.30.390.30">
    <property type="match status" value="1"/>
</dbReference>
<dbReference type="PANTHER" id="PTHR22912:SF151">
    <property type="entry name" value="DIHYDROLIPOYL DEHYDROGENASE, MITOCHONDRIAL"/>
    <property type="match status" value="1"/>
</dbReference>
<organism evidence="14 15">
    <name type="scientific">Bifidobacterium jacchi</name>
    <dbReference type="NCBI Taxonomy" id="2490545"/>
    <lineage>
        <taxon>Bacteria</taxon>
        <taxon>Bacillati</taxon>
        <taxon>Actinomycetota</taxon>
        <taxon>Actinomycetes</taxon>
        <taxon>Bifidobacteriales</taxon>
        <taxon>Bifidobacteriaceae</taxon>
        <taxon>Bifidobacterium</taxon>
    </lineage>
</organism>
<evidence type="ECO:0000256" key="4">
    <source>
        <dbReference type="ARBA" id="ARBA00023002"/>
    </source>
</evidence>
<dbReference type="PRINTS" id="PR00368">
    <property type="entry name" value="FADPNR"/>
</dbReference>
<name>A0A5N5RGX6_9BIFI</name>
<evidence type="ECO:0000256" key="6">
    <source>
        <dbReference type="ARBA" id="ARBA00023157"/>
    </source>
</evidence>
<keyword evidence="15" id="KW-1185">Reference proteome</keyword>
<evidence type="ECO:0000256" key="11">
    <source>
        <dbReference type="RuleBase" id="RU003691"/>
    </source>
</evidence>
<keyword evidence="4 11" id="KW-0560">Oxidoreductase</keyword>
<evidence type="ECO:0000256" key="9">
    <source>
        <dbReference type="PIRSR" id="PIRSR000350-3"/>
    </source>
</evidence>